<feature type="domain" description="Plastocyanin-like" evidence="2">
    <location>
        <begin position="11"/>
        <end position="150"/>
    </location>
</feature>
<gene>
    <name evidence="4" type="ORF">OHK93_001492</name>
</gene>
<dbReference type="PANTHER" id="PTHR11709:SF145">
    <property type="entry name" value="LCC1"/>
    <property type="match status" value="1"/>
</dbReference>
<dbReference type="InterPro" id="IPR011706">
    <property type="entry name" value="Cu-oxidase_C"/>
</dbReference>
<dbReference type="GO" id="GO:0005507">
    <property type="term" value="F:copper ion binding"/>
    <property type="evidence" value="ECO:0007669"/>
    <property type="project" value="InterPro"/>
</dbReference>
<name>A0AA43TZJ8_9LECA</name>
<dbReference type="PANTHER" id="PTHR11709">
    <property type="entry name" value="MULTI-COPPER OXIDASE"/>
    <property type="match status" value="1"/>
</dbReference>
<dbReference type="Gene3D" id="2.60.40.420">
    <property type="entry name" value="Cupredoxins - blue copper proteins"/>
    <property type="match status" value="2"/>
</dbReference>
<evidence type="ECO:0000313" key="5">
    <source>
        <dbReference type="Proteomes" id="UP001161017"/>
    </source>
</evidence>
<organism evidence="4 5">
    <name type="scientific">Ramalina farinacea</name>
    <dbReference type="NCBI Taxonomy" id="258253"/>
    <lineage>
        <taxon>Eukaryota</taxon>
        <taxon>Fungi</taxon>
        <taxon>Dikarya</taxon>
        <taxon>Ascomycota</taxon>
        <taxon>Pezizomycotina</taxon>
        <taxon>Lecanoromycetes</taxon>
        <taxon>OSLEUM clade</taxon>
        <taxon>Lecanoromycetidae</taxon>
        <taxon>Lecanorales</taxon>
        <taxon>Lecanorineae</taxon>
        <taxon>Ramalinaceae</taxon>
        <taxon>Ramalina</taxon>
    </lineage>
</organism>
<dbReference type="Proteomes" id="UP001161017">
    <property type="component" value="Unassembled WGS sequence"/>
</dbReference>
<sequence length="369" mass="40439">MAQEAPYPNNPSGIPVPDNNLINGKNNFDCSLEADPARRVGCNSTAGISTFTFTSGKVHRLRLINAGGEALQRFTIDNHNITIVANDLVPVVPYQPLDNIVTLGAGQRTDILVTANGSSTDAVFMRSDISAFCVNDNLTHSQNHALATIYYEEADRSKTPTSTARPYDEVDRGCHNDDLYMTVPLFPFATVPKADVTIDLHIDFRNNGTAANASDGKGSLQWFMNNSTFHANYNHPILFEANRGNISYPDDPQWNVHNTGTNTNVRINMTNFVSANHASHPMHLHGHNFFVLSEGGGVWDGGSGNYDNQPRRDTQILRQADPGGASHLAERPDQIAELSIPDIMAETCTNWDQYSNSVIVDQIDSGLKL</sequence>
<dbReference type="InterPro" id="IPR045087">
    <property type="entry name" value="Cu-oxidase_fam"/>
</dbReference>
<dbReference type="InterPro" id="IPR008972">
    <property type="entry name" value="Cupredoxin"/>
</dbReference>
<reference evidence="4" key="1">
    <citation type="journal article" date="2023" name="Genome Biol. Evol.">
        <title>First Whole Genome Sequence and Flow Cytometry Genome Size Data for the Lichen-Forming Fungus Ramalina farinacea (Ascomycota).</title>
        <authorList>
            <person name="Llewellyn T."/>
            <person name="Mian S."/>
            <person name="Hill R."/>
            <person name="Leitch I.J."/>
            <person name="Gaya E."/>
        </authorList>
    </citation>
    <scope>NUCLEOTIDE SEQUENCE</scope>
    <source>
        <strain evidence="4">LIQ254RAFAR</strain>
    </source>
</reference>
<evidence type="ECO:0000313" key="4">
    <source>
        <dbReference type="EMBL" id="MDI1490292.1"/>
    </source>
</evidence>
<evidence type="ECO:0000259" key="3">
    <source>
        <dbReference type="Pfam" id="PF07731"/>
    </source>
</evidence>
<accession>A0AA43TZJ8</accession>
<dbReference type="Pfam" id="PF00394">
    <property type="entry name" value="Cu-oxidase"/>
    <property type="match status" value="1"/>
</dbReference>
<evidence type="ECO:0000256" key="1">
    <source>
        <dbReference type="ARBA" id="ARBA00010609"/>
    </source>
</evidence>
<dbReference type="Pfam" id="PF07731">
    <property type="entry name" value="Cu-oxidase_2"/>
    <property type="match status" value="1"/>
</dbReference>
<dbReference type="EMBL" id="JAPUFD010000011">
    <property type="protein sequence ID" value="MDI1490292.1"/>
    <property type="molecule type" value="Genomic_DNA"/>
</dbReference>
<evidence type="ECO:0008006" key="6">
    <source>
        <dbReference type="Google" id="ProtNLM"/>
    </source>
</evidence>
<evidence type="ECO:0000259" key="2">
    <source>
        <dbReference type="Pfam" id="PF00394"/>
    </source>
</evidence>
<dbReference type="InterPro" id="IPR001117">
    <property type="entry name" value="Cu-oxidase_2nd"/>
</dbReference>
<comment type="caution">
    <text evidence="4">The sequence shown here is derived from an EMBL/GenBank/DDBJ whole genome shotgun (WGS) entry which is preliminary data.</text>
</comment>
<protein>
    <recommendedName>
        <fullName evidence="6">Laccase</fullName>
    </recommendedName>
</protein>
<dbReference type="GO" id="GO:0016491">
    <property type="term" value="F:oxidoreductase activity"/>
    <property type="evidence" value="ECO:0007669"/>
    <property type="project" value="InterPro"/>
</dbReference>
<feature type="domain" description="Plastocyanin-like" evidence="3">
    <location>
        <begin position="247"/>
        <end position="317"/>
    </location>
</feature>
<dbReference type="AlphaFoldDB" id="A0AA43TZJ8"/>
<keyword evidence="5" id="KW-1185">Reference proteome</keyword>
<dbReference type="SUPFAM" id="SSF49503">
    <property type="entry name" value="Cupredoxins"/>
    <property type="match status" value="2"/>
</dbReference>
<proteinExistence type="inferred from homology"/>
<comment type="similarity">
    <text evidence="1">Belongs to the multicopper oxidase family.</text>
</comment>